<dbReference type="SUPFAM" id="SSF52833">
    <property type="entry name" value="Thioredoxin-like"/>
    <property type="match status" value="1"/>
</dbReference>
<keyword evidence="16" id="KW-1185">Reference proteome</keyword>
<evidence type="ECO:0000256" key="6">
    <source>
        <dbReference type="ARBA" id="ARBA00022490"/>
    </source>
</evidence>
<evidence type="ECO:0000256" key="8">
    <source>
        <dbReference type="ARBA" id="ARBA00023136"/>
    </source>
</evidence>
<evidence type="ECO:0000313" key="16">
    <source>
        <dbReference type="Proteomes" id="UP000727407"/>
    </source>
</evidence>
<comment type="similarity">
    <text evidence="4">Belongs to the SH3BGR family.</text>
</comment>
<keyword evidence="9" id="KW-0325">Glycoprotein</keyword>
<organism evidence="15 16">
    <name type="scientific">Clarias magur</name>
    <name type="common">Asian catfish</name>
    <name type="synonym">Macropteronotus magur</name>
    <dbReference type="NCBI Taxonomy" id="1594786"/>
    <lineage>
        <taxon>Eukaryota</taxon>
        <taxon>Metazoa</taxon>
        <taxon>Chordata</taxon>
        <taxon>Craniata</taxon>
        <taxon>Vertebrata</taxon>
        <taxon>Euteleostomi</taxon>
        <taxon>Actinopterygii</taxon>
        <taxon>Neopterygii</taxon>
        <taxon>Teleostei</taxon>
        <taxon>Ostariophysi</taxon>
        <taxon>Siluriformes</taxon>
        <taxon>Clariidae</taxon>
        <taxon>Clarias</taxon>
    </lineage>
</organism>
<dbReference type="GO" id="GO:0005829">
    <property type="term" value="C:cytosol"/>
    <property type="evidence" value="ECO:0007669"/>
    <property type="project" value="UniProtKB-SubCell"/>
</dbReference>
<keyword evidence="11" id="KW-0966">Cell projection</keyword>
<evidence type="ECO:0000256" key="11">
    <source>
        <dbReference type="ARBA" id="ARBA00023273"/>
    </source>
</evidence>
<evidence type="ECO:0000256" key="5">
    <source>
        <dbReference type="ARBA" id="ARBA00022475"/>
    </source>
</evidence>
<evidence type="ECO:0000256" key="13">
    <source>
        <dbReference type="ARBA" id="ARBA00045345"/>
    </source>
</evidence>
<feature type="non-terminal residue" evidence="15">
    <location>
        <position position="56"/>
    </location>
</feature>
<feature type="non-terminal residue" evidence="15">
    <location>
        <position position="1"/>
    </location>
</feature>
<evidence type="ECO:0000256" key="2">
    <source>
        <dbReference type="ARBA" id="ARBA00004514"/>
    </source>
</evidence>
<dbReference type="InterPro" id="IPR036249">
    <property type="entry name" value="Thioredoxin-like_sf"/>
</dbReference>
<sequence length="56" mass="6277">VKSQQAEVQRILDSKNIPYELIDISVCGDVRNEMRTKSGNPTAAPPQLFNEDHYCG</sequence>
<keyword evidence="5" id="KW-1003">Cell membrane</keyword>
<comment type="function">
    <text evidence="13">Could act as a modulator of glutaredoxin biological activity. May play a role in cytoskeleton organization.</text>
</comment>
<dbReference type="InterPro" id="IPR006993">
    <property type="entry name" value="Glut_rich_SH3-bd"/>
</dbReference>
<keyword evidence="8" id="KW-0472">Membrane</keyword>
<dbReference type="GO" id="GO:0032587">
    <property type="term" value="C:ruffle membrane"/>
    <property type="evidence" value="ECO:0007669"/>
    <property type="project" value="UniProtKB-SubCell"/>
</dbReference>
<dbReference type="PANTHER" id="PTHR12232:SF3">
    <property type="entry name" value="SH3 DOMAIN-BINDING GLUTAMIC ACID-RICH-LIKE PROTEIN 3"/>
    <property type="match status" value="1"/>
</dbReference>
<dbReference type="PANTHER" id="PTHR12232">
    <property type="entry name" value="SH3 DOMAIN-BINDING GLUTAMIC ACID-RICH-LIKE PROTEIN"/>
    <property type="match status" value="1"/>
</dbReference>
<protein>
    <recommendedName>
        <fullName evidence="12">SH3 domain-binding glutamic acid-rich-like protein 3</fullName>
    </recommendedName>
</protein>
<dbReference type="Pfam" id="PF04908">
    <property type="entry name" value="SH3BGR"/>
    <property type="match status" value="1"/>
</dbReference>
<gene>
    <name evidence="15" type="primary">Sh3bgrl3</name>
    <name evidence="15" type="ORF">DAT39_017132</name>
</gene>
<evidence type="ECO:0000256" key="7">
    <source>
        <dbReference type="ARBA" id="ARBA00022990"/>
    </source>
</evidence>
<dbReference type="InterPro" id="IPR051033">
    <property type="entry name" value="SH3BGR"/>
</dbReference>
<evidence type="ECO:0000256" key="10">
    <source>
        <dbReference type="ARBA" id="ARBA00023242"/>
    </source>
</evidence>
<evidence type="ECO:0000256" key="9">
    <source>
        <dbReference type="ARBA" id="ARBA00023180"/>
    </source>
</evidence>
<evidence type="ECO:0000256" key="14">
    <source>
        <dbReference type="SAM" id="MobiDB-lite"/>
    </source>
</evidence>
<feature type="region of interest" description="Disordered" evidence="14">
    <location>
        <begin position="36"/>
        <end position="56"/>
    </location>
</feature>
<evidence type="ECO:0000256" key="4">
    <source>
        <dbReference type="ARBA" id="ARBA00007764"/>
    </source>
</evidence>
<dbReference type="Proteomes" id="UP000727407">
    <property type="component" value="Unassembled WGS sequence"/>
</dbReference>
<keyword evidence="6" id="KW-0963">Cytoplasm</keyword>
<reference evidence="15" key="1">
    <citation type="submission" date="2020-07" db="EMBL/GenBank/DDBJ databases">
        <title>Clarias magur genome sequencing, assembly and annotation.</title>
        <authorList>
            <person name="Kushwaha B."/>
            <person name="Kumar R."/>
            <person name="Das P."/>
            <person name="Joshi C.G."/>
            <person name="Kumar D."/>
            <person name="Nagpure N.S."/>
            <person name="Pandey M."/>
            <person name="Agarwal S."/>
            <person name="Srivastava S."/>
            <person name="Singh M."/>
            <person name="Sahoo L."/>
            <person name="Jayasankar P."/>
            <person name="Meher P.K."/>
            <person name="Koringa P.G."/>
            <person name="Iquebal M.A."/>
            <person name="Das S.P."/>
            <person name="Bit A."/>
            <person name="Patnaik S."/>
            <person name="Patel N."/>
            <person name="Shah T.M."/>
            <person name="Hinsu A."/>
            <person name="Jena J.K."/>
        </authorList>
    </citation>
    <scope>NUCLEOTIDE SEQUENCE</scope>
    <source>
        <strain evidence="15">CIFAMagur01</strain>
        <tissue evidence="15">Testis</tissue>
    </source>
</reference>
<keyword evidence="10" id="KW-0539">Nucleus</keyword>
<comment type="subcellular location">
    <subcellularLocation>
        <location evidence="3">Cell projection</location>
        <location evidence="3">Ruffle membrane</location>
    </subcellularLocation>
    <subcellularLocation>
        <location evidence="2">Cytoplasm</location>
        <location evidence="2">Cytosol</location>
    </subcellularLocation>
    <subcellularLocation>
        <location evidence="1">Nucleus</location>
    </subcellularLocation>
</comment>
<dbReference type="GO" id="GO:0005634">
    <property type="term" value="C:nucleus"/>
    <property type="evidence" value="ECO:0007669"/>
    <property type="project" value="UniProtKB-SubCell"/>
</dbReference>
<dbReference type="EMBL" id="QNUK01000448">
    <property type="protein sequence ID" value="KAF5893166.1"/>
    <property type="molecule type" value="Genomic_DNA"/>
</dbReference>
<evidence type="ECO:0000256" key="3">
    <source>
        <dbReference type="ARBA" id="ARBA00004632"/>
    </source>
</evidence>
<comment type="caution">
    <text evidence="15">The sequence shown here is derived from an EMBL/GenBank/DDBJ whole genome shotgun (WGS) entry which is preliminary data.</text>
</comment>
<evidence type="ECO:0000256" key="1">
    <source>
        <dbReference type="ARBA" id="ARBA00004123"/>
    </source>
</evidence>
<evidence type="ECO:0000313" key="15">
    <source>
        <dbReference type="EMBL" id="KAF5893166.1"/>
    </source>
</evidence>
<accession>A0A8J4TW86</accession>
<evidence type="ECO:0000256" key="12">
    <source>
        <dbReference type="ARBA" id="ARBA00040886"/>
    </source>
</evidence>
<dbReference type="Gene3D" id="3.40.30.10">
    <property type="entry name" value="Glutaredoxin"/>
    <property type="match status" value="1"/>
</dbReference>
<dbReference type="OrthoDB" id="9932926at2759"/>
<name>A0A8J4TW86_CLAMG</name>
<keyword evidence="7" id="KW-0007">Acetylation</keyword>
<proteinExistence type="inferred from homology"/>
<dbReference type="AlphaFoldDB" id="A0A8J4TW86"/>